<evidence type="ECO:0000313" key="8">
    <source>
        <dbReference type="EMBL" id="ELA41832.1"/>
    </source>
</evidence>
<dbReference type="Pfam" id="PF00186">
    <property type="entry name" value="DHFR_1"/>
    <property type="match status" value="1"/>
</dbReference>
<proteinExistence type="predicted"/>
<evidence type="ECO:0000256" key="4">
    <source>
        <dbReference type="ARBA" id="ARBA00022563"/>
    </source>
</evidence>
<dbReference type="GO" id="GO:0006730">
    <property type="term" value="P:one-carbon metabolic process"/>
    <property type="evidence" value="ECO:0007669"/>
    <property type="project" value="UniProtKB-KW"/>
</dbReference>
<evidence type="ECO:0000256" key="6">
    <source>
        <dbReference type="ARBA" id="ARBA00023002"/>
    </source>
</evidence>
<dbReference type="GO" id="GO:0004146">
    <property type="term" value="F:dihydrofolate reductase activity"/>
    <property type="evidence" value="ECO:0007669"/>
    <property type="project" value="UniProtKB-EC"/>
</dbReference>
<dbReference type="HOGENOM" id="CLU_043966_5_1_1"/>
<organism evidence="8 9">
    <name type="scientific">Vittaforma corneae (strain ATCC 50505)</name>
    <name type="common">Microsporidian parasite</name>
    <name type="synonym">Nosema corneum</name>
    <dbReference type="NCBI Taxonomy" id="993615"/>
    <lineage>
        <taxon>Eukaryota</taxon>
        <taxon>Fungi</taxon>
        <taxon>Fungi incertae sedis</taxon>
        <taxon>Microsporidia</taxon>
        <taxon>Nosematidae</taxon>
        <taxon>Vittaforma</taxon>
    </lineage>
</organism>
<dbReference type="InterPro" id="IPR001796">
    <property type="entry name" value="DHFR_dom"/>
</dbReference>
<dbReference type="InterPro" id="IPR024072">
    <property type="entry name" value="DHFR-like_dom_sf"/>
</dbReference>
<dbReference type="GO" id="GO:0046655">
    <property type="term" value="P:folic acid metabolic process"/>
    <property type="evidence" value="ECO:0007669"/>
    <property type="project" value="TreeGrafter"/>
</dbReference>
<dbReference type="STRING" id="993615.L2GND9"/>
<sequence length="192" mass="22130">MSNEIDLSKEKINVLVAYTSQNRYIGYEGDLPWKRDFKGDMKYVTKLIRLYPNTALVVGKTTYETIKRIKDVQILVVTSSEVAEGNAKSFKTLPEAIDFAKSSGMYVIAFGGSKIYEDAIRSYDCKLFCTVVEENSLKGDRTFPEVDARLENVSSKVDQFLVDKKVEKTWELKDNCFYENGYEYRFYVGYKI</sequence>
<keyword evidence="6" id="KW-0560">Oxidoreductase</keyword>
<evidence type="ECO:0000256" key="5">
    <source>
        <dbReference type="ARBA" id="ARBA00022857"/>
    </source>
</evidence>
<evidence type="ECO:0000256" key="3">
    <source>
        <dbReference type="ARBA" id="ARBA00018886"/>
    </source>
</evidence>
<feature type="domain" description="DHFR" evidence="7">
    <location>
        <begin position="11"/>
        <end position="191"/>
    </location>
</feature>
<comment type="pathway">
    <text evidence="1">Cofactor biosynthesis; tetrahydrofolate biosynthesis; 5,6,7,8-tetrahydrofolate from 7,8-dihydrofolate: step 1/1.</text>
</comment>
<dbReference type="PROSITE" id="PS51330">
    <property type="entry name" value="DHFR_2"/>
    <property type="match status" value="1"/>
</dbReference>
<dbReference type="EC" id="1.5.1.3" evidence="2"/>
<dbReference type="InterPro" id="IPR012259">
    <property type="entry name" value="DHFR"/>
</dbReference>
<evidence type="ECO:0000259" key="7">
    <source>
        <dbReference type="PROSITE" id="PS51330"/>
    </source>
</evidence>
<dbReference type="SUPFAM" id="SSF53597">
    <property type="entry name" value="Dihydrofolate reductase-like"/>
    <property type="match status" value="1"/>
</dbReference>
<dbReference type="AlphaFoldDB" id="L2GND9"/>
<dbReference type="PANTHER" id="PTHR48069">
    <property type="entry name" value="DIHYDROFOLATE REDUCTASE"/>
    <property type="match status" value="1"/>
</dbReference>
<dbReference type="EMBL" id="JH370138">
    <property type="protein sequence ID" value="ELA41832.1"/>
    <property type="molecule type" value="Genomic_DNA"/>
</dbReference>
<reference evidence="9" key="1">
    <citation type="submission" date="2011-05" db="EMBL/GenBank/DDBJ databases">
        <title>The genome sequence of Vittaforma corneae strain ATCC 50505.</title>
        <authorList>
            <consortium name="The Broad Institute Genome Sequencing Platform"/>
            <person name="Cuomo C."/>
            <person name="Didier E."/>
            <person name="Bowers L."/>
            <person name="Young S.K."/>
            <person name="Zeng Q."/>
            <person name="Gargeya S."/>
            <person name="Fitzgerald M."/>
            <person name="Haas B."/>
            <person name="Abouelleil A."/>
            <person name="Alvarado L."/>
            <person name="Arachchi H.M."/>
            <person name="Berlin A."/>
            <person name="Chapman S.B."/>
            <person name="Gearin G."/>
            <person name="Goldberg J."/>
            <person name="Griggs A."/>
            <person name="Gujja S."/>
            <person name="Hansen M."/>
            <person name="Heiman D."/>
            <person name="Howarth C."/>
            <person name="Larimer J."/>
            <person name="Lui A."/>
            <person name="MacDonald P.J.P."/>
            <person name="McCowen C."/>
            <person name="Montmayeur A."/>
            <person name="Murphy C."/>
            <person name="Neiman D."/>
            <person name="Pearson M."/>
            <person name="Priest M."/>
            <person name="Roberts A."/>
            <person name="Saif S."/>
            <person name="Shea T."/>
            <person name="Sisk P."/>
            <person name="Stolte C."/>
            <person name="Sykes S."/>
            <person name="Wortman J."/>
            <person name="Nusbaum C."/>
            <person name="Birren B."/>
        </authorList>
    </citation>
    <scope>NUCLEOTIDE SEQUENCE [LARGE SCALE GENOMIC DNA]</scope>
    <source>
        <strain evidence="9">ATCC 50505</strain>
    </source>
</reference>
<dbReference type="PANTHER" id="PTHR48069:SF3">
    <property type="entry name" value="DIHYDROFOLATE REDUCTASE"/>
    <property type="match status" value="1"/>
</dbReference>
<dbReference type="InParanoid" id="L2GND9"/>
<dbReference type="Proteomes" id="UP000011082">
    <property type="component" value="Unassembled WGS sequence"/>
</dbReference>
<dbReference type="GO" id="GO:0050661">
    <property type="term" value="F:NADP binding"/>
    <property type="evidence" value="ECO:0007669"/>
    <property type="project" value="InterPro"/>
</dbReference>
<dbReference type="GeneID" id="19881895"/>
<dbReference type="GO" id="GO:0046654">
    <property type="term" value="P:tetrahydrofolate biosynthetic process"/>
    <property type="evidence" value="ECO:0007669"/>
    <property type="project" value="InterPro"/>
</dbReference>
<dbReference type="PRINTS" id="PR00070">
    <property type="entry name" value="DHFR"/>
</dbReference>
<name>L2GND9_VITCO</name>
<dbReference type="Gene3D" id="3.40.430.10">
    <property type="entry name" value="Dihydrofolate Reductase, subunit A"/>
    <property type="match status" value="1"/>
</dbReference>
<evidence type="ECO:0000256" key="1">
    <source>
        <dbReference type="ARBA" id="ARBA00004903"/>
    </source>
</evidence>
<dbReference type="RefSeq" id="XP_007604630.1">
    <property type="nucleotide sequence ID" value="XM_007604568.1"/>
</dbReference>
<dbReference type="VEuPathDB" id="MicrosporidiaDB:VICG_01184"/>
<dbReference type="OMA" id="KSDMKFV"/>
<keyword evidence="5" id="KW-0521">NADP</keyword>
<keyword evidence="9" id="KW-1185">Reference proteome</keyword>
<keyword evidence="4" id="KW-0554">One-carbon metabolism</keyword>
<dbReference type="GO" id="GO:0046452">
    <property type="term" value="P:dihydrofolate metabolic process"/>
    <property type="evidence" value="ECO:0007669"/>
    <property type="project" value="TreeGrafter"/>
</dbReference>
<protein>
    <recommendedName>
        <fullName evidence="3">Dihydrofolate reductase</fullName>
        <ecNumber evidence="2">1.5.1.3</ecNumber>
    </recommendedName>
</protein>
<dbReference type="OrthoDB" id="414698at2759"/>
<evidence type="ECO:0000256" key="2">
    <source>
        <dbReference type="ARBA" id="ARBA00012856"/>
    </source>
</evidence>
<accession>L2GND9</accession>
<evidence type="ECO:0000313" key="9">
    <source>
        <dbReference type="Proteomes" id="UP000011082"/>
    </source>
</evidence>
<gene>
    <name evidence="8" type="ORF">VICG_01184</name>
</gene>